<dbReference type="GO" id="GO:0005657">
    <property type="term" value="C:replication fork"/>
    <property type="evidence" value="ECO:0007669"/>
    <property type="project" value="TreeGrafter"/>
</dbReference>
<dbReference type="InterPro" id="IPR020588">
    <property type="entry name" value="RecA_ATP-bd"/>
</dbReference>
<evidence type="ECO:0000256" key="2">
    <source>
        <dbReference type="ARBA" id="ARBA00023242"/>
    </source>
</evidence>
<dbReference type="PANTHER" id="PTHR46457:SF1">
    <property type="entry name" value="DNA REPAIR PROTEIN RAD51 HOMOLOG 4"/>
    <property type="match status" value="1"/>
</dbReference>
<dbReference type="AlphaFoldDB" id="R7Q8Q8"/>
<dbReference type="RefSeq" id="XP_005713595.1">
    <property type="nucleotide sequence ID" value="XM_005713538.1"/>
</dbReference>
<protein>
    <recommendedName>
        <fullName evidence="3">RecA family profile 1 domain-containing protein</fullName>
    </recommendedName>
</protein>
<feature type="domain" description="RecA family profile 1" evidence="3">
    <location>
        <begin position="71"/>
        <end position="262"/>
    </location>
</feature>
<dbReference type="Gene3D" id="3.40.50.300">
    <property type="entry name" value="P-loop containing nucleotide triphosphate hydrolases"/>
    <property type="match status" value="1"/>
</dbReference>
<dbReference type="GO" id="GO:0033063">
    <property type="term" value="C:Rad51B-Rad51C-Rad51D-XRCC2 complex"/>
    <property type="evidence" value="ECO:0007669"/>
    <property type="project" value="TreeGrafter"/>
</dbReference>
<dbReference type="GO" id="GO:0000400">
    <property type="term" value="F:four-way junction DNA binding"/>
    <property type="evidence" value="ECO:0007669"/>
    <property type="project" value="TreeGrafter"/>
</dbReference>
<organism evidence="4 5">
    <name type="scientific">Chondrus crispus</name>
    <name type="common">Carrageen Irish moss</name>
    <name type="synonym">Polymorpha crispa</name>
    <dbReference type="NCBI Taxonomy" id="2769"/>
    <lineage>
        <taxon>Eukaryota</taxon>
        <taxon>Rhodophyta</taxon>
        <taxon>Florideophyceae</taxon>
        <taxon>Rhodymeniophycidae</taxon>
        <taxon>Gigartinales</taxon>
        <taxon>Gigartinaceae</taxon>
        <taxon>Chondrus</taxon>
    </lineage>
</organism>
<evidence type="ECO:0000313" key="5">
    <source>
        <dbReference type="Proteomes" id="UP000012073"/>
    </source>
</evidence>
<dbReference type="Gramene" id="CDF33776">
    <property type="protein sequence ID" value="CDF33776"/>
    <property type="gene ID" value="CHC_T00002576001"/>
</dbReference>
<evidence type="ECO:0000256" key="1">
    <source>
        <dbReference type="ARBA" id="ARBA00004123"/>
    </source>
</evidence>
<dbReference type="EMBL" id="HG001657">
    <property type="protein sequence ID" value="CDF33776.1"/>
    <property type="molecule type" value="Genomic_DNA"/>
</dbReference>
<dbReference type="PANTHER" id="PTHR46457">
    <property type="entry name" value="DNA REPAIR PROTEIN RAD51 HOMOLOG 4"/>
    <property type="match status" value="1"/>
</dbReference>
<dbReference type="GO" id="GO:0042148">
    <property type="term" value="P:DNA strand invasion"/>
    <property type="evidence" value="ECO:0007669"/>
    <property type="project" value="TreeGrafter"/>
</dbReference>
<dbReference type="GeneID" id="17321309"/>
<accession>R7Q8Q8</accession>
<proteinExistence type="predicted"/>
<dbReference type="OMA" id="QRIHTFR"/>
<dbReference type="GO" id="GO:0000723">
    <property type="term" value="P:telomere maintenance"/>
    <property type="evidence" value="ECO:0007669"/>
    <property type="project" value="TreeGrafter"/>
</dbReference>
<dbReference type="Proteomes" id="UP000012073">
    <property type="component" value="Unassembled WGS sequence"/>
</dbReference>
<dbReference type="GO" id="GO:0003697">
    <property type="term" value="F:single-stranded DNA binding"/>
    <property type="evidence" value="ECO:0007669"/>
    <property type="project" value="TreeGrafter"/>
</dbReference>
<evidence type="ECO:0000313" key="4">
    <source>
        <dbReference type="EMBL" id="CDF33776.1"/>
    </source>
</evidence>
<dbReference type="GO" id="GO:0007131">
    <property type="term" value="P:reciprocal meiotic recombination"/>
    <property type="evidence" value="ECO:0007669"/>
    <property type="project" value="TreeGrafter"/>
</dbReference>
<dbReference type="GO" id="GO:0005524">
    <property type="term" value="F:ATP binding"/>
    <property type="evidence" value="ECO:0007669"/>
    <property type="project" value="InterPro"/>
</dbReference>
<keyword evidence="2" id="KW-0539">Nucleus</keyword>
<comment type="subcellular location">
    <subcellularLocation>
        <location evidence="1">Nucleus</location>
    </subcellularLocation>
</comment>
<dbReference type="PhylomeDB" id="R7Q8Q8"/>
<dbReference type="InterPro" id="IPR051988">
    <property type="entry name" value="HRR_RAD51_Paralog"/>
</dbReference>
<dbReference type="GO" id="GO:0140664">
    <property type="term" value="F:ATP-dependent DNA damage sensor activity"/>
    <property type="evidence" value="ECO:0007669"/>
    <property type="project" value="InterPro"/>
</dbReference>
<dbReference type="KEGG" id="ccp:CHC_T00002576001"/>
<dbReference type="STRING" id="2769.R7Q8Q8"/>
<dbReference type="GO" id="GO:0005815">
    <property type="term" value="C:microtubule organizing center"/>
    <property type="evidence" value="ECO:0007669"/>
    <property type="project" value="TreeGrafter"/>
</dbReference>
<evidence type="ECO:0000259" key="3">
    <source>
        <dbReference type="PROSITE" id="PS50162"/>
    </source>
</evidence>
<keyword evidence="5" id="KW-1185">Reference proteome</keyword>
<sequence length="335" mass="35607">MHLHKITEIPSSTLSALHTARLRTVSNVLSLPPDTLLQLTSLSPSSIQTLLSTLYSATAARAIPLSSLLPLPSPLRTGSSAFDDVLDGGLRPRAITQLAGQPATGKTHSALAIAAHALRGGAVVWLDSSSTHAIFSRISTILAALTVDPIERDLLLSRLIVLPASTVSTALACLRALRKDLVTQHSVLGERSLSQDGPQKHLATVLARLKLVVFDSVANVLAPVLGLRDGPWSGHVALNQCATELRWISSRTDAAVLVTNRVVRDGERLKPALGNTWTALVDVSIRLEVLSTRDAQASLSGDAQMKTFCRATVSSKKALPGQCQFQLCEDGIKDV</sequence>
<dbReference type="OrthoDB" id="336321at2759"/>
<dbReference type="SUPFAM" id="SSF52540">
    <property type="entry name" value="P-loop containing nucleoside triphosphate hydrolases"/>
    <property type="match status" value="1"/>
</dbReference>
<name>R7Q8Q8_CHOCR</name>
<reference evidence="5" key="1">
    <citation type="journal article" date="2013" name="Proc. Natl. Acad. Sci. U.S.A.">
        <title>Genome structure and metabolic features in the red seaweed Chondrus crispus shed light on evolution of the Archaeplastida.</title>
        <authorList>
            <person name="Collen J."/>
            <person name="Porcel B."/>
            <person name="Carre W."/>
            <person name="Ball S.G."/>
            <person name="Chaparro C."/>
            <person name="Tonon T."/>
            <person name="Barbeyron T."/>
            <person name="Michel G."/>
            <person name="Noel B."/>
            <person name="Valentin K."/>
            <person name="Elias M."/>
            <person name="Artiguenave F."/>
            <person name="Arun A."/>
            <person name="Aury J.M."/>
            <person name="Barbosa-Neto J.F."/>
            <person name="Bothwell J.H."/>
            <person name="Bouget F.Y."/>
            <person name="Brillet L."/>
            <person name="Cabello-Hurtado F."/>
            <person name="Capella-Gutierrez S."/>
            <person name="Charrier B."/>
            <person name="Cladiere L."/>
            <person name="Cock J.M."/>
            <person name="Coelho S.M."/>
            <person name="Colleoni C."/>
            <person name="Czjzek M."/>
            <person name="Da Silva C."/>
            <person name="Delage L."/>
            <person name="Denoeud F."/>
            <person name="Deschamps P."/>
            <person name="Dittami S.M."/>
            <person name="Gabaldon T."/>
            <person name="Gachon C.M."/>
            <person name="Groisillier A."/>
            <person name="Herve C."/>
            <person name="Jabbari K."/>
            <person name="Katinka M."/>
            <person name="Kloareg B."/>
            <person name="Kowalczyk N."/>
            <person name="Labadie K."/>
            <person name="Leblanc C."/>
            <person name="Lopez P.J."/>
            <person name="McLachlan D.H."/>
            <person name="Meslet-Cladiere L."/>
            <person name="Moustafa A."/>
            <person name="Nehr Z."/>
            <person name="Nyvall Collen P."/>
            <person name="Panaud O."/>
            <person name="Partensky F."/>
            <person name="Poulain J."/>
            <person name="Rensing S.A."/>
            <person name="Rousvoal S."/>
            <person name="Samson G."/>
            <person name="Symeonidi A."/>
            <person name="Weissenbach J."/>
            <person name="Zambounis A."/>
            <person name="Wincker P."/>
            <person name="Boyen C."/>
        </authorList>
    </citation>
    <scope>NUCLEOTIDE SEQUENCE [LARGE SCALE GENOMIC DNA]</scope>
    <source>
        <strain evidence="5">cv. Stackhouse</strain>
    </source>
</reference>
<gene>
    <name evidence="4" type="ORF">CHC_T00002576001</name>
</gene>
<dbReference type="GO" id="GO:0000724">
    <property type="term" value="P:double-strand break repair via homologous recombination"/>
    <property type="evidence" value="ECO:0007669"/>
    <property type="project" value="TreeGrafter"/>
</dbReference>
<dbReference type="InterPro" id="IPR027417">
    <property type="entry name" value="P-loop_NTPase"/>
</dbReference>
<dbReference type="PROSITE" id="PS50162">
    <property type="entry name" value="RECA_2"/>
    <property type="match status" value="1"/>
</dbReference>